<dbReference type="Pfam" id="PF10262">
    <property type="entry name" value="Rdx"/>
    <property type="match status" value="1"/>
</dbReference>
<feature type="chain" id="PRO_5026352109" evidence="4">
    <location>
        <begin position="26"/>
        <end position="221"/>
    </location>
</feature>
<evidence type="ECO:0000256" key="2">
    <source>
        <dbReference type="ARBA" id="ARBA00023284"/>
    </source>
</evidence>
<keyword evidence="1 4" id="KW-0732">Signal</keyword>
<evidence type="ECO:0000256" key="1">
    <source>
        <dbReference type="ARBA" id="ARBA00022729"/>
    </source>
</evidence>
<dbReference type="InterPro" id="IPR019389">
    <property type="entry name" value="Selenoprotein_T"/>
</dbReference>
<reference evidence="5" key="1">
    <citation type="submission" date="2018-10" db="EMBL/GenBank/DDBJ databases">
        <title>Transcriptome assembly of Aceria tosichella (Wheat curl mite) Type 2.</title>
        <authorList>
            <person name="Scully E.D."/>
            <person name="Geib S.M."/>
            <person name="Palmer N.A."/>
            <person name="Gupta A.K."/>
            <person name="Sarath G."/>
            <person name="Tatineni S."/>
        </authorList>
    </citation>
    <scope>NUCLEOTIDE SEQUENCE</scope>
    <source>
        <strain evidence="5">LincolnNE</strain>
    </source>
</reference>
<accession>A0A6G1SRJ1</accession>
<name>A0A6G1SRJ1_9ACAR</name>
<keyword evidence="2" id="KW-0676">Redox-active center</keyword>
<dbReference type="Gene3D" id="3.40.30.10">
    <property type="entry name" value="Glutaredoxin"/>
    <property type="match status" value="2"/>
</dbReference>
<dbReference type="EMBL" id="GGYP01007729">
    <property type="protein sequence ID" value="MDE52500.1"/>
    <property type="molecule type" value="Transcribed_RNA"/>
</dbReference>
<dbReference type="InterPro" id="IPR036249">
    <property type="entry name" value="Thioredoxin-like_sf"/>
</dbReference>
<feature type="transmembrane region" description="Helical" evidence="3">
    <location>
        <begin position="111"/>
        <end position="128"/>
    </location>
</feature>
<evidence type="ECO:0000256" key="3">
    <source>
        <dbReference type="SAM" id="Phobius"/>
    </source>
</evidence>
<dbReference type="InterPro" id="IPR011893">
    <property type="entry name" value="Selenoprotein_Rdx-typ"/>
</dbReference>
<keyword evidence="3" id="KW-1133">Transmembrane helix</keyword>
<dbReference type="SUPFAM" id="SSF52833">
    <property type="entry name" value="Thioredoxin-like"/>
    <property type="match status" value="1"/>
</dbReference>
<feature type="signal peptide" evidence="4">
    <location>
        <begin position="1"/>
        <end position="25"/>
    </location>
</feature>
<dbReference type="AlphaFoldDB" id="A0A6G1SRJ1"/>
<dbReference type="PANTHER" id="PTHR13544">
    <property type="entry name" value="SELENOPROTEIN T"/>
    <property type="match status" value="1"/>
</dbReference>
<dbReference type="NCBIfam" id="TIGR02174">
    <property type="entry name" value="CXXU_selWTH"/>
    <property type="match status" value="1"/>
</dbReference>
<evidence type="ECO:0000256" key="4">
    <source>
        <dbReference type="SAM" id="SignalP"/>
    </source>
</evidence>
<dbReference type="GO" id="GO:0005789">
    <property type="term" value="C:endoplasmic reticulum membrane"/>
    <property type="evidence" value="ECO:0007669"/>
    <property type="project" value="TreeGrafter"/>
</dbReference>
<sequence length="221" mass="25155">MIEQNTFTIIFGVFLLLTCRDMFFGHSSNTASPDMAKPVDVLAHHHHHHHDPLSVADVPSFQGVPTIKIQYCHSCGYKQAFDEISKLLVSQYPNIKIEGQYHQPNWLRSQIVNLLFISKIAIIAMIYMDINPFTYLQMETPRLWTHMTQSKVPSSLIILFITNSIESNMMSTGAFEIFYNDMPVWSKLTTGRMPTGPELMSIVSSHYKLGEKSTLGVFNTP</sequence>
<dbReference type="GO" id="GO:0004791">
    <property type="term" value="F:thioredoxin-disulfide reductase (NADPH) activity"/>
    <property type="evidence" value="ECO:0007669"/>
    <property type="project" value="TreeGrafter"/>
</dbReference>
<dbReference type="PANTHER" id="PTHR13544:SF0">
    <property type="entry name" value="THIOREDOXIN REDUCTASE-LIKE SELENOPROTEIN T"/>
    <property type="match status" value="1"/>
</dbReference>
<protein>
    <submittedName>
        <fullName evidence="5">Selenoprotein T1b</fullName>
    </submittedName>
</protein>
<keyword evidence="3" id="KW-0472">Membrane</keyword>
<gene>
    <name evidence="5" type="primary">selt1b</name>
    <name evidence="5" type="ORF">g.19629</name>
</gene>
<keyword evidence="3" id="KW-0812">Transmembrane</keyword>
<proteinExistence type="predicted"/>
<organism evidence="5">
    <name type="scientific">Aceria tosichella</name>
    <name type="common">wheat curl mite</name>
    <dbReference type="NCBI Taxonomy" id="561515"/>
    <lineage>
        <taxon>Eukaryota</taxon>
        <taxon>Metazoa</taxon>
        <taxon>Ecdysozoa</taxon>
        <taxon>Arthropoda</taxon>
        <taxon>Chelicerata</taxon>
        <taxon>Arachnida</taxon>
        <taxon>Acari</taxon>
        <taxon>Acariformes</taxon>
        <taxon>Trombidiformes</taxon>
        <taxon>Prostigmata</taxon>
        <taxon>Eupodina</taxon>
        <taxon>Eriophyoidea</taxon>
        <taxon>Eriophyidae</taxon>
        <taxon>Eriophyinae</taxon>
        <taxon>Aceriini</taxon>
        <taxon>Aceria</taxon>
    </lineage>
</organism>
<dbReference type="GO" id="GO:0045454">
    <property type="term" value="P:cell redox homeostasis"/>
    <property type="evidence" value="ECO:0007669"/>
    <property type="project" value="TreeGrafter"/>
</dbReference>
<evidence type="ECO:0000313" key="5">
    <source>
        <dbReference type="EMBL" id="MDE52500.1"/>
    </source>
</evidence>